<dbReference type="GO" id="GO:0004672">
    <property type="term" value="F:protein kinase activity"/>
    <property type="evidence" value="ECO:0007669"/>
    <property type="project" value="InterPro"/>
</dbReference>
<proteinExistence type="predicted"/>
<evidence type="ECO:0000256" key="1">
    <source>
        <dbReference type="ARBA" id="ARBA00022741"/>
    </source>
</evidence>
<evidence type="ECO:0000313" key="5">
    <source>
        <dbReference type="Proteomes" id="UP000887563"/>
    </source>
</evidence>
<accession>A0A914LWK2</accession>
<dbReference type="InterPro" id="IPR000719">
    <property type="entry name" value="Prot_kinase_dom"/>
</dbReference>
<dbReference type="GO" id="GO:0005524">
    <property type="term" value="F:ATP binding"/>
    <property type="evidence" value="ECO:0007669"/>
    <property type="project" value="UniProtKB-UniRule"/>
</dbReference>
<dbReference type="InterPro" id="IPR017441">
    <property type="entry name" value="Protein_kinase_ATP_BS"/>
</dbReference>
<evidence type="ECO:0000256" key="3">
    <source>
        <dbReference type="PROSITE-ProRule" id="PRU10141"/>
    </source>
</evidence>
<dbReference type="Pfam" id="PF07714">
    <property type="entry name" value="PK_Tyr_Ser-Thr"/>
    <property type="match status" value="2"/>
</dbReference>
<protein>
    <submittedName>
        <fullName evidence="6">Protein kinase domain-containing protein</fullName>
    </submittedName>
</protein>
<dbReference type="Proteomes" id="UP000887563">
    <property type="component" value="Unplaced"/>
</dbReference>
<feature type="domain" description="Protein kinase" evidence="4">
    <location>
        <begin position="31"/>
        <end position="210"/>
    </location>
</feature>
<dbReference type="PROSITE" id="PS00107">
    <property type="entry name" value="PROTEIN_KINASE_ATP"/>
    <property type="match status" value="1"/>
</dbReference>
<dbReference type="SUPFAM" id="SSF56112">
    <property type="entry name" value="Protein kinase-like (PK-like)"/>
    <property type="match status" value="1"/>
</dbReference>
<keyword evidence="1 3" id="KW-0547">Nucleotide-binding</keyword>
<reference evidence="6" key="1">
    <citation type="submission" date="2022-11" db="UniProtKB">
        <authorList>
            <consortium name="WormBaseParasite"/>
        </authorList>
    </citation>
    <scope>IDENTIFICATION</scope>
</reference>
<evidence type="ECO:0000313" key="6">
    <source>
        <dbReference type="WBParaSite" id="Minc3s00973g19454"/>
    </source>
</evidence>
<evidence type="ECO:0000259" key="4">
    <source>
        <dbReference type="PROSITE" id="PS50011"/>
    </source>
</evidence>
<keyword evidence="5" id="KW-1185">Reference proteome</keyword>
<sequence length="210" mass="24114">SWWANSQSSFNEIILTTPIKREDWKLAHHDLELRKELGRGAFGVVRLGILKKNTSVAVKESFEDSLELFKEGRIMKTLFHENIVNLIGITLDKAPILLVTEYCPKSPEVIQKKILSKKSDVWSFGVLCFEIFEGQEPYKDIPNQEAVTKLVNGQFLVFSKKKTPKDFVTNIVGHIFIDEKLRFTIQQILVGLKNLIKNTKKNTLKETKKV</sequence>
<dbReference type="Gene3D" id="3.30.200.20">
    <property type="entry name" value="Phosphorylase Kinase, domain 1"/>
    <property type="match status" value="1"/>
</dbReference>
<dbReference type="PANTHER" id="PTHR24418">
    <property type="entry name" value="TYROSINE-PROTEIN KINASE"/>
    <property type="match status" value="1"/>
</dbReference>
<name>A0A914LWK2_MELIC</name>
<dbReference type="InterPro" id="IPR011009">
    <property type="entry name" value="Kinase-like_dom_sf"/>
</dbReference>
<evidence type="ECO:0000256" key="2">
    <source>
        <dbReference type="ARBA" id="ARBA00022840"/>
    </source>
</evidence>
<dbReference type="InterPro" id="IPR001245">
    <property type="entry name" value="Ser-Thr/Tyr_kinase_cat_dom"/>
</dbReference>
<dbReference type="PROSITE" id="PS50011">
    <property type="entry name" value="PROTEIN_KINASE_DOM"/>
    <property type="match status" value="1"/>
</dbReference>
<dbReference type="Gene3D" id="1.10.510.10">
    <property type="entry name" value="Transferase(Phosphotransferase) domain 1"/>
    <property type="match status" value="1"/>
</dbReference>
<organism evidence="5 6">
    <name type="scientific">Meloidogyne incognita</name>
    <name type="common">Southern root-knot nematode worm</name>
    <name type="synonym">Oxyuris incognita</name>
    <dbReference type="NCBI Taxonomy" id="6306"/>
    <lineage>
        <taxon>Eukaryota</taxon>
        <taxon>Metazoa</taxon>
        <taxon>Ecdysozoa</taxon>
        <taxon>Nematoda</taxon>
        <taxon>Chromadorea</taxon>
        <taxon>Rhabditida</taxon>
        <taxon>Tylenchina</taxon>
        <taxon>Tylenchomorpha</taxon>
        <taxon>Tylenchoidea</taxon>
        <taxon>Meloidogynidae</taxon>
        <taxon>Meloidogyninae</taxon>
        <taxon>Meloidogyne</taxon>
        <taxon>Meloidogyne incognita group</taxon>
    </lineage>
</organism>
<feature type="binding site" evidence="3">
    <location>
        <position position="59"/>
    </location>
    <ligand>
        <name>ATP</name>
        <dbReference type="ChEBI" id="CHEBI:30616"/>
    </ligand>
</feature>
<dbReference type="InterPro" id="IPR050198">
    <property type="entry name" value="Non-receptor_tyrosine_kinases"/>
</dbReference>
<dbReference type="AlphaFoldDB" id="A0A914LWK2"/>
<keyword evidence="2 3" id="KW-0067">ATP-binding</keyword>
<dbReference type="WBParaSite" id="Minc3s00973g19454">
    <property type="protein sequence ID" value="Minc3s00973g19454"/>
    <property type="gene ID" value="Minc3s00973g19454"/>
</dbReference>